<keyword evidence="8 13" id="KW-0547">Nucleotide-binding</keyword>
<accession>A0A9W2ZWZ9</accession>
<dbReference type="PROSITE" id="PS00108">
    <property type="entry name" value="PROTEIN_KINASE_ST"/>
    <property type="match status" value="2"/>
</dbReference>
<dbReference type="FunFam" id="3.30.200.20:FF:000686">
    <property type="entry name" value="Ribosomal protein S6 kinase"/>
    <property type="match status" value="1"/>
</dbReference>
<feature type="region of interest" description="Disordered" evidence="14">
    <location>
        <begin position="1101"/>
        <end position="1160"/>
    </location>
</feature>
<feature type="compositionally biased region" description="Acidic residues" evidence="14">
    <location>
        <begin position="1270"/>
        <end position="1279"/>
    </location>
</feature>
<dbReference type="Gene3D" id="3.30.200.20">
    <property type="entry name" value="Phosphorylase Kinase, domain 1"/>
    <property type="match status" value="2"/>
</dbReference>
<dbReference type="FunFam" id="1.10.510.10:FF:000109">
    <property type="entry name" value="Ribosomal protein S6 kinase"/>
    <property type="match status" value="1"/>
</dbReference>
<dbReference type="PROSITE" id="PS50011">
    <property type="entry name" value="PROTEIN_KINASE_DOM"/>
    <property type="match status" value="2"/>
</dbReference>
<keyword evidence="6" id="KW-0808">Transferase</keyword>
<evidence type="ECO:0000256" key="12">
    <source>
        <dbReference type="ARBA" id="ARBA00048679"/>
    </source>
</evidence>
<comment type="catalytic activity">
    <reaction evidence="11">
        <text>L-threonyl-[protein] + ATP = O-phospho-L-threonyl-[protein] + ADP + H(+)</text>
        <dbReference type="Rhea" id="RHEA:46608"/>
        <dbReference type="Rhea" id="RHEA-COMP:11060"/>
        <dbReference type="Rhea" id="RHEA-COMP:11605"/>
        <dbReference type="ChEBI" id="CHEBI:15378"/>
        <dbReference type="ChEBI" id="CHEBI:30013"/>
        <dbReference type="ChEBI" id="CHEBI:30616"/>
        <dbReference type="ChEBI" id="CHEBI:61977"/>
        <dbReference type="ChEBI" id="CHEBI:456216"/>
        <dbReference type="EC" id="2.7.11.1"/>
    </reaction>
</comment>
<feature type="domain" description="Protein kinase" evidence="15">
    <location>
        <begin position="417"/>
        <end position="685"/>
    </location>
</feature>
<protein>
    <recommendedName>
        <fullName evidence="3">non-specific serine/threonine protein kinase</fullName>
        <ecNumber evidence="3">2.7.11.1</ecNumber>
    </recommendedName>
</protein>
<name>A0A9W2ZWZ9_BIOGL</name>
<evidence type="ECO:0000256" key="9">
    <source>
        <dbReference type="ARBA" id="ARBA00022777"/>
    </source>
</evidence>
<organism evidence="17 19">
    <name type="scientific">Biomphalaria glabrata</name>
    <name type="common">Bloodfluke planorb</name>
    <name type="synonym">Freshwater snail</name>
    <dbReference type="NCBI Taxonomy" id="6526"/>
    <lineage>
        <taxon>Eukaryota</taxon>
        <taxon>Metazoa</taxon>
        <taxon>Spiralia</taxon>
        <taxon>Lophotrochozoa</taxon>
        <taxon>Mollusca</taxon>
        <taxon>Gastropoda</taxon>
        <taxon>Heterobranchia</taxon>
        <taxon>Euthyneura</taxon>
        <taxon>Panpulmonata</taxon>
        <taxon>Hygrophila</taxon>
        <taxon>Lymnaeoidea</taxon>
        <taxon>Planorbidae</taxon>
        <taxon>Biomphalaria</taxon>
    </lineage>
</organism>
<evidence type="ECO:0000259" key="16">
    <source>
        <dbReference type="PROSITE" id="PS51285"/>
    </source>
</evidence>
<dbReference type="PROSITE" id="PS00107">
    <property type="entry name" value="PROTEIN_KINASE_ATP"/>
    <property type="match status" value="2"/>
</dbReference>
<sequence>MEAANSGCYYFADNILDLPTPDSLYGEDSSFAASFDPSSLVCSDNELATFPGHMTHGPFSSHLLATTATSYGVSSIRLSGARDRQLMVNGMSTRHFHPNNVCARDLHLTSSLPMERVPCGGYTPSGFSLVSYVQTAGVLTRGHYTAKDLLCSAAFMRAAESNVAGCYDGAMYDDDVGFGPHLMEHISRPHSCAHSNTMDHCTGNPLILQRDGRLDSAVSDGDVIIIDPLDKVDSSLNMGGGRSQIFRTSANPSILTSRCSHQPAFTLAKESSLLCRNNLRETTLQTSHKGDSLCSDRQLKHVSEGRRKPAENVESCFNFNPLYLEQRRNLLSSSEFSKAALIEGSRSALACCTGPVSDLLSLTPTSPAGRDRDDSVVEIFPDLSFMVTGEGSVMAALKTSNQEVNLTGRGRVTMEDFELLKVLGTGAYGKVFLVRKRTGRDAGKLYALKQLKKATIVQKTKTTEHTRTERQVLEAIRQSPFLVTLHYAFQTDSKLNLILDFVNGGEMFTHLYQREHFTEDEVRIYIGEITLALETLHKLGIIYRDIKLENILLDSDGHIVLTDFGLSKEFLPTDPTHRTYSFCGTIEYMAPEVVKGGHLGHDFAVDWWSLGVLTYELLTGASPFTVDGEKNSQSEISKRIQKCNPPYPETFSREVKDLIQRLLTKDPSKRLGSKSAEDVKRHPFFNSLNWEDLAQKKVPAPFVPNIRHEMDLSNFSEEFTRMDATESPAIIPNMGEKLFKGYSYVAPSIIFTENSVSADLLNKTKDQQPEDITILTASHFKNSPFFQKYELDIKVKALGDGTFSICRQCRSIATNQVYAVKIVSRRINCNREVQLLSHCQGHPNIVQLIDVMVDEFHTYIVMELLKGGELLARLRQKKVFTEAEASELMWKLVKAVEFMHSKGVVHRDLKPENILFVDNSEKAELKIVDFGFATMNPKNETMMTPCFTLPYSAPEVLKQISNKKDGYDESCDLWSLGVILYSMLSGKAPFQNSGGPDTALNIMQRIKDGEFNMTGPEWADVSMLAKQLIQGLLTVDPKARICMHDLLKHKWLRKIVKSPISSMPLRTPGVLSSHNNAVKDQINCTMEAFHQATRDGFRLQEVASAPLAKRRKQKKTSVDTRSSSTDSNNSNSTTSSCGTRKSPIRQSLSRNSSTSSISQSSVASMGFVPNLGNLPSPLASSSSKRSTPDMTSSAHTSTSSAASSAHRLSPPNVIVMPQPVIHIPSVDSVDFDDDISPGNSSTTKGKKTGRKSNNNTVRLTRGQKRKLDQSSEEGQEDGDNDCIIVEKTLPSIRHLKGALKRLKSETIVID</sequence>
<evidence type="ECO:0000256" key="5">
    <source>
        <dbReference type="ARBA" id="ARBA00022553"/>
    </source>
</evidence>
<comment type="catalytic activity">
    <reaction evidence="12">
        <text>L-seryl-[protein] + ATP = O-phospho-L-seryl-[protein] + ADP + H(+)</text>
        <dbReference type="Rhea" id="RHEA:17989"/>
        <dbReference type="Rhea" id="RHEA-COMP:9863"/>
        <dbReference type="Rhea" id="RHEA-COMP:11604"/>
        <dbReference type="ChEBI" id="CHEBI:15378"/>
        <dbReference type="ChEBI" id="CHEBI:29999"/>
        <dbReference type="ChEBI" id="CHEBI:30616"/>
        <dbReference type="ChEBI" id="CHEBI:83421"/>
        <dbReference type="ChEBI" id="CHEBI:456216"/>
        <dbReference type="EC" id="2.7.11.1"/>
    </reaction>
</comment>
<keyword evidence="17" id="KW-1185">Reference proteome</keyword>
<proteinExistence type="inferred from homology"/>
<evidence type="ECO:0000256" key="11">
    <source>
        <dbReference type="ARBA" id="ARBA00047899"/>
    </source>
</evidence>
<dbReference type="GeneID" id="106078336"/>
<keyword evidence="5" id="KW-0597">Phosphoprotein</keyword>
<dbReference type="PROSITE" id="PS51285">
    <property type="entry name" value="AGC_KINASE_CTER"/>
    <property type="match status" value="1"/>
</dbReference>
<reference evidence="18 19" key="1">
    <citation type="submission" date="2025-04" db="UniProtKB">
        <authorList>
            <consortium name="RefSeq"/>
        </authorList>
    </citation>
    <scope>IDENTIFICATION</scope>
</reference>
<dbReference type="GO" id="GO:0004674">
    <property type="term" value="F:protein serine/threonine kinase activity"/>
    <property type="evidence" value="ECO:0007669"/>
    <property type="project" value="UniProtKB-KW"/>
</dbReference>
<dbReference type="InterPro" id="IPR000961">
    <property type="entry name" value="AGC-kinase_C"/>
</dbReference>
<feature type="domain" description="AGC-kinase C-terminal" evidence="16">
    <location>
        <begin position="686"/>
        <end position="754"/>
    </location>
</feature>
<evidence type="ECO:0000256" key="6">
    <source>
        <dbReference type="ARBA" id="ARBA00022679"/>
    </source>
</evidence>
<dbReference type="RefSeq" id="XP_055879566.1">
    <property type="nucleotide sequence ID" value="XM_056023591.1"/>
</dbReference>
<evidence type="ECO:0000256" key="8">
    <source>
        <dbReference type="ARBA" id="ARBA00022741"/>
    </source>
</evidence>
<dbReference type="Pfam" id="PF00069">
    <property type="entry name" value="Pkinase"/>
    <property type="match status" value="2"/>
</dbReference>
<keyword evidence="7" id="KW-0677">Repeat</keyword>
<dbReference type="Pfam" id="PF00433">
    <property type="entry name" value="Pkinase_C"/>
    <property type="match status" value="1"/>
</dbReference>
<feature type="region of interest" description="Disordered" evidence="14">
    <location>
        <begin position="1227"/>
        <end position="1279"/>
    </location>
</feature>
<evidence type="ECO:0000256" key="1">
    <source>
        <dbReference type="ARBA" id="ARBA00001946"/>
    </source>
</evidence>
<evidence type="ECO:0000256" key="14">
    <source>
        <dbReference type="SAM" id="MobiDB-lite"/>
    </source>
</evidence>
<dbReference type="SMART" id="SM00133">
    <property type="entry name" value="S_TK_X"/>
    <property type="match status" value="1"/>
</dbReference>
<dbReference type="InterPro" id="IPR008271">
    <property type="entry name" value="Ser/Thr_kinase_AS"/>
</dbReference>
<dbReference type="Gene3D" id="1.10.510.10">
    <property type="entry name" value="Transferase(Phosphotransferase) domain 1"/>
    <property type="match status" value="2"/>
</dbReference>
<dbReference type="EC" id="2.7.11.1" evidence="3"/>
<feature type="domain" description="Protein kinase" evidence="15">
    <location>
        <begin position="792"/>
        <end position="1052"/>
    </location>
</feature>
<dbReference type="PANTHER" id="PTHR24351">
    <property type="entry name" value="RIBOSOMAL PROTEIN S6 KINASE"/>
    <property type="match status" value="1"/>
</dbReference>
<dbReference type="InterPro" id="IPR000719">
    <property type="entry name" value="Prot_kinase_dom"/>
</dbReference>
<dbReference type="CDD" id="cd14092">
    <property type="entry name" value="STKc_MSK_C"/>
    <property type="match status" value="1"/>
</dbReference>
<evidence type="ECO:0000256" key="10">
    <source>
        <dbReference type="ARBA" id="ARBA00022840"/>
    </source>
</evidence>
<dbReference type="FunFam" id="1.10.510.10:FF:000157">
    <property type="entry name" value="Ribosomal protein S6 kinase"/>
    <property type="match status" value="1"/>
</dbReference>
<keyword evidence="4" id="KW-0723">Serine/threonine-protein kinase</keyword>
<feature type="region of interest" description="Disordered" evidence="14">
    <location>
        <begin position="1175"/>
        <end position="1210"/>
    </location>
</feature>
<dbReference type="CDD" id="cd05583">
    <property type="entry name" value="STKc_MSK_N"/>
    <property type="match status" value="1"/>
</dbReference>
<evidence type="ECO:0000256" key="13">
    <source>
        <dbReference type="PROSITE-ProRule" id="PRU10141"/>
    </source>
</evidence>
<evidence type="ECO:0000313" key="19">
    <source>
        <dbReference type="RefSeq" id="XP_055879566.1"/>
    </source>
</evidence>
<dbReference type="InterPro" id="IPR017441">
    <property type="entry name" value="Protein_kinase_ATP_BS"/>
</dbReference>
<comment type="similarity">
    <text evidence="2">Belongs to the protein kinase superfamily. AGC Ser/Thr protein kinase family. S6 kinase subfamily.</text>
</comment>
<feature type="compositionally biased region" description="Low complexity" evidence="14">
    <location>
        <begin position="1119"/>
        <end position="1136"/>
    </location>
</feature>
<keyword evidence="9" id="KW-0418">Kinase</keyword>
<evidence type="ECO:0000259" key="15">
    <source>
        <dbReference type="PROSITE" id="PS50011"/>
    </source>
</evidence>
<feature type="compositionally biased region" description="Low complexity" evidence="14">
    <location>
        <begin position="1191"/>
        <end position="1206"/>
    </location>
</feature>
<evidence type="ECO:0000313" key="18">
    <source>
        <dbReference type="RefSeq" id="XP_055879565.1"/>
    </source>
</evidence>
<dbReference type="InterPro" id="IPR011009">
    <property type="entry name" value="Kinase-like_dom_sf"/>
</dbReference>
<keyword evidence="10 13" id="KW-0067">ATP-binding</keyword>
<comment type="cofactor">
    <cofactor evidence="1">
        <name>Mg(2+)</name>
        <dbReference type="ChEBI" id="CHEBI:18420"/>
    </cofactor>
</comment>
<evidence type="ECO:0000256" key="4">
    <source>
        <dbReference type="ARBA" id="ARBA00022527"/>
    </source>
</evidence>
<dbReference type="InterPro" id="IPR017892">
    <property type="entry name" value="Pkinase_C"/>
</dbReference>
<dbReference type="SMART" id="SM00220">
    <property type="entry name" value="S_TKc"/>
    <property type="match status" value="2"/>
</dbReference>
<dbReference type="RefSeq" id="XP_055879565.1">
    <property type="nucleotide sequence ID" value="XM_056023590.1"/>
</dbReference>
<dbReference type="GO" id="GO:0005524">
    <property type="term" value="F:ATP binding"/>
    <property type="evidence" value="ECO:0007669"/>
    <property type="project" value="UniProtKB-UniRule"/>
</dbReference>
<feature type="binding site" evidence="13">
    <location>
        <position position="821"/>
    </location>
    <ligand>
        <name>ATP</name>
        <dbReference type="ChEBI" id="CHEBI:30616"/>
    </ligand>
</feature>
<gene>
    <name evidence="18 19" type="primary">LOC106078336</name>
</gene>
<evidence type="ECO:0000313" key="17">
    <source>
        <dbReference type="Proteomes" id="UP001165740"/>
    </source>
</evidence>
<dbReference type="OrthoDB" id="63267at2759"/>
<dbReference type="SUPFAM" id="SSF56112">
    <property type="entry name" value="Protein kinase-like (PK-like)"/>
    <property type="match status" value="2"/>
</dbReference>
<feature type="compositionally biased region" description="Low complexity" evidence="14">
    <location>
        <begin position="1147"/>
        <end position="1160"/>
    </location>
</feature>
<evidence type="ECO:0000256" key="2">
    <source>
        <dbReference type="ARBA" id="ARBA00009804"/>
    </source>
</evidence>
<feature type="binding site" evidence="13">
    <location>
        <position position="449"/>
    </location>
    <ligand>
        <name>ATP</name>
        <dbReference type="ChEBI" id="CHEBI:30616"/>
    </ligand>
</feature>
<dbReference type="Proteomes" id="UP001165740">
    <property type="component" value="Chromosome 3"/>
</dbReference>
<evidence type="ECO:0000256" key="3">
    <source>
        <dbReference type="ARBA" id="ARBA00012513"/>
    </source>
</evidence>
<evidence type="ECO:0000256" key="7">
    <source>
        <dbReference type="ARBA" id="ARBA00022737"/>
    </source>
</evidence>